<dbReference type="InterPro" id="IPR013783">
    <property type="entry name" value="Ig-like_fold"/>
</dbReference>
<dbReference type="Pfam" id="PF00933">
    <property type="entry name" value="Glyco_hydro_3"/>
    <property type="match status" value="1"/>
</dbReference>
<evidence type="ECO:0000256" key="1">
    <source>
        <dbReference type="ARBA" id="ARBA00005336"/>
    </source>
</evidence>
<dbReference type="EMBL" id="JACOOE010000005">
    <property type="protein sequence ID" value="MBC5605202.1"/>
    <property type="molecule type" value="Genomic_DNA"/>
</dbReference>
<sequence>MLYCALFAQVFVCCTSVKQKSANFTFQTSNIRKEVNDLYNKMSVEERAAQLYGIRPQEVMTDGKLSLKKCKEKIPYGVGHICQFACALDLGPNELRDFVRDLQEYLVNETPSGIPAIFHEEAITGFAAKGSTIYPQQLGVACTWNTDLAREKTQQTARSMRAVGATMALSPMVDLIRTAHWSRVEESYGEDPYLTAAMGSAFVEGIQGGDLRKGVAACTKHFLGYGGGSKLPWKEIYEEILFPHEVAIRQAGSKTIMTSYGSFKNEPAVASETLLNVVLKDYLQFDGLAVSDYGAVGYISQSDPESLKKTATAALNAGNDLEFPSGSNYKYLPELLRKGLVNETRFEEAVKKALALKVRLGLLDKKAKLYETGNLNLDTPRDRETAYKLACQSVVMLKNNGILPLTEKSKKIALVGPNANTFWCMLGDYTYQSMQFFWWGGKIDPNEPKIVSLHEALTDKLDADVTLNYERGCDWSESNEASVIREGDPRTKRLKMMLMESADVTDWKKAVKVASGSDVVIAALGENPTLCGEARNRKGIRLPGEQEKFLKELIATGKPVVLVMFGGRPQVIDEVEKGCAAVLQAWYPGEEGGNAVADIILGNVNPSGKLSISYPKTEKQEQYCYNYGVTSDNIAYPFGYGLSYTSYEYSNISVPAHVRTKDITFEITCMVKNTGSMAGTEIVQLYASPKSGQALKPIQLKGFTRVELKPGESKKISFTVSPQQMAYFAGHQWIIEPGDYEFKLGASSSDIRLKSTCRFIGDRVNMDLRNILLSASRQTFK</sequence>
<dbReference type="PRINTS" id="PR00133">
    <property type="entry name" value="GLHYDRLASE3"/>
</dbReference>
<accession>A0ABR7CBK9</accession>
<dbReference type="InterPro" id="IPR026891">
    <property type="entry name" value="Fn3-like"/>
</dbReference>
<dbReference type="InterPro" id="IPR001764">
    <property type="entry name" value="Glyco_hydro_3_N"/>
</dbReference>
<evidence type="ECO:0000313" key="5">
    <source>
        <dbReference type="Proteomes" id="UP000600600"/>
    </source>
</evidence>
<reference evidence="4 5" key="1">
    <citation type="submission" date="2020-08" db="EMBL/GenBank/DDBJ databases">
        <title>Genome public.</title>
        <authorList>
            <person name="Liu C."/>
            <person name="Sun Q."/>
        </authorList>
    </citation>
    <scope>NUCLEOTIDE SEQUENCE [LARGE SCALE GENOMIC DNA]</scope>
    <source>
        <strain evidence="4 5">M27</strain>
    </source>
</reference>
<keyword evidence="5" id="KW-1185">Reference proteome</keyword>
<name>A0ABR7CBK9_9BACE</name>
<dbReference type="SUPFAM" id="SSF52279">
    <property type="entry name" value="Beta-D-glucan exohydrolase, C-terminal domain"/>
    <property type="match status" value="1"/>
</dbReference>
<dbReference type="InterPro" id="IPR036962">
    <property type="entry name" value="Glyco_hydro_3_N_sf"/>
</dbReference>
<gene>
    <name evidence="4" type="ORF">H8S67_11045</name>
</gene>
<dbReference type="InterPro" id="IPR050288">
    <property type="entry name" value="Cellulose_deg_GH3"/>
</dbReference>
<dbReference type="InterPro" id="IPR036881">
    <property type="entry name" value="Glyco_hydro_3_C_sf"/>
</dbReference>
<dbReference type="Pfam" id="PF14310">
    <property type="entry name" value="Fn3-like"/>
    <property type="match status" value="1"/>
</dbReference>
<feature type="domain" description="Fibronectin type III-like" evidence="3">
    <location>
        <begin position="681"/>
        <end position="748"/>
    </location>
</feature>
<dbReference type="Gene3D" id="3.40.50.1700">
    <property type="entry name" value="Glycoside hydrolase family 3 C-terminal domain"/>
    <property type="match status" value="1"/>
</dbReference>
<dbReference type="InterPro" id="IPR017853">
    <property type="entry name" value="GH"/>
</dbReference>
<dbReference type="PANTHER" id="PTHR42715:SF10">
    <property type="entry name" value="BETA-GLUCOSIDASE"/>
    <property type="match status" value="1"/>
</dbReference>
<dbReference type="Gene3D" id="2.60.40.10">
    <property type="entry name" value="Immunoglobulins"/>
    <property type="match status" value="1"/>
</dbReference>
<proteinExistence type="inferred from homology"/>
<dbReference type="Proteomes" id="UP000600600">
    <property type="component" value="Unassembled WGS sequence"/>
</dbReference>
<dbReference type="PANTHER" id="PTHR42715">
    <property type="entry name" value="BETA-GLUCOSIDASE"/>
    <property type="match status" value="1"/>
</dbReference>
<evidence type="ECO:0000259" key="3">
    <source>
        <dbReference type="SMART" id="SM01217"/>
    </source>
</evidence>
<protein>
    <submittedName>
        <fullName evidence="4">Glycoside hydrolase family 3 C-terminal domain-containing protein</fullName>
    </submittedName>
</protein>
<comment type="similarity">
    <text evidence="1">Belongs to the glycosyl hydrolase 3 family.</text>
</comment>
<dbReference type="SMART" id="SM01217">
    <property type="entry name" value="Fn3_like"/>
    <property type="match status" value="1"/>
</dbReference>
<comment type="caution">
    <text evidence="4">The sequence shown here is derived from an EMBL/GenBank/DDBJ whole genome shotgun (WGS) entry which is preliminary data.</text>
</comment>
<evidence type="ECO:0000256" key="2">
    <source>
        <dbReference type="ARBA" id="ARBA00022801"/>
    </source>
</evidence>
<dbReference type="SUPFAM" id="SSF51445">
    <property type="entry name" value="(Trans)glycosidases"/>
    <property type="match status" value="1"/>
</dbReference>
<dbReference type="Pfam" id="PF01915">
    <property type="entry name" value="Glyco_hydro_3_C"/>
    <property type="match status" value="1"/>
</dbReference>
<evidence type="ECO:0000313" key="4">
    <source>
        <dbReference type="EMBL" id="MBC5605202.1"/>
    </source>
</evidence>
<organism evidence="4 5">
    <name type="scientific">Bacteroides difficilis</name>
    <dbReference type="NCBI Taxonomy" id="2763021"/>
    <lineage>
        <taxon>Bacteria</taxon>
        <taxon>Pseudomonadati</taxon>
        <taxon>Bacteroidota</taxon>
        <taxon>Bacteroidia</taxon>
        <taxon>Bacteroidales</taxon>
        <taxon>Bacteroidaceae</taxon>
        <taxon>Bacteroides</taxon>
    </lineage>
</organism>
<dbReference type="Gene3D" id="3.20.20.300">
    <property type="entry name" value="Glycoside hydrolase, family 3, N-terminal domain"/>
    <property type="match status" value="1"/>
</dbReference>
<keyword evidence="2 4" id="KW-0378">Hydrolase</keyword>
<dbReference type="GO" id="GO:0016787">
    <property type="term" value="F:hydrolase activity"/>
    <property type="evidence" value="ECO:0007669"/>
    <property type="project" value="UniProtKB-KW"/>
</dbReference>
<dbReference type="InterPro" id="IPR002772">
    <property type="entry name" value="Glyco_hydro_3_C"/>
</dbReference>